<sequence length="425" mass="48394">MSRPRLAIVGTGVAGLGCAHFLHPHFDLTIFEQNDYAGGHTNTVTVPEDGRELPVDTGFMVFNHVTYPLLTRLFRELDVATKPTSMSFSVAHLPSGIEYNGTSLNHLFGQRRNLISPRFWRFMLQINRFNAEAVAALDDARYARMTLREYVEARGYGSDFLNIYIIPMSSAVWSTPPELMLEFPALTLIRFWHNHGFLGLHTQHPWWTVTDGARSYVKKLTVPFRDRIRLGSPVVRVERGADGVKVYPRDGAAETFDKVVFASHADQTLRMLAQPTERESALLGCFKYQPNIATLHTDERFMPRTKKCWASWNYRIREGTGGCIEPSTHYWMNSLQGVSDKTNYFVAINAADEIAPEKVLKRINYEHPLFDLAAIDAQKQLPELNRISPDQSTYFCGSYFRYGFHEDAFGSAVALCRDLLGREPW</sequence>
<organism evidence="2 3">
    <name type="scientific">Prosthecobacter fluviatilis</name>
    <dbReference type="NCBI Taxonomy" id="445931"/>
    <lineage>
        <taxon>Bacteria</taxon>
        <taxon>Pseudomonadati</taxon>
        <taxon>Verrucomicrobiota</taxon>
        <taxon>Verrucomicrobiia</taxon>
        <taxon>Verrucomicrobiales</taxon>
        <taxon>Verrucomicrobiaceae</taxon>
        <taxon>Prosthecobacter</taxon>
    </lineage>
</organism>
<accession>A0ABW0KQU7</accession>
<evidence type="ECO:0000313" key="3">
    <source>
        <dbReference type="Proteomes" id="UP001596052"/>
    </source>
</evidence>
<dbReference type="InterPro" id="IPR050464">
    <property type="entry name" value="Zeta_carotene_desat/Oxidored"/>
</dbReference>
<dbReference type="Gene3D" id="1.10.405.20">
    <property type="match status" value="1"/>
</dbReference>
<dbReference type="RefSeq" id="WP_377165626.1">
    <property type="nucleotide sequence ID" value="NZ_JBHSMQ010000003.1"/>
</dbReference>
<dbReference type="Pfam" id="PF01593">
    <property type="entry name" value="Amino_oxidase"/>
    <property type="match status" value="1"/>
</dbReference>
<dbReference type="PANTHER" id="PTHR42923">
    <property type="entry name" value="PROTOPORPHYRINOGEN OXIDASE"/>
    <property type="match status" value="1"/>
</dbReference>
<dbReference type="InterPro" id="IPR036188">
    <property type="entry name" value="FAD/NAD-bd_sf"/>
</dbReference>
<proteinExistence type="predicted"/>
<evidence type="ECO:0000259" key="1">
    <source>
        <dbReference type="Pfam" id="PF01593"/>
    </source>
</evidence>
<reference evidence="3" key="1">
    <citation type="journal article" date="2019" name="Int. J. Syst. Evol. Microbiol.">
        <title>The Global Catalogue of Microorganisms (GCM) 10K type strain sequencing project: providing services to taxonomists for standard genome sequencing and annotation.</title>
        <authorList>
            <consortium name="The Broad Institute Genomics Platform"/>
            <consortium name="The Broad Institute Genome Sequencing Center for Infectious Disease"/>
            <person name="Wu L."/>
            <person name="Ma J."/>
        </authorList>
    </citation>
    <scope>NUCLEOTIDE SEQUENCE [LARGE SCALE GENOMIC DNA]</scope>
    <source>
        <strain evidence="3">CGMCC 4.1469</strain>
    </source>
</reference>
<dbReference type="InterPro" id="IPR002937">
    <property type="entry name" value="Amino_oxidase"/>
</dbReference>
<protein>
    <submittedName>
        <fullName evidence="2">NAD(P)/FAD-dependent oxidoreductase</fullName>
    </submittedName>
</protein>
<dbReference type="PANTHER" id="PTHR42923:SF17">
    <property type="entry name" value="AMINE OXIDASE DOMAIN-CONTAINING PROTEIN"/>
    <property type="match status" value="1"/>
</dbReference>
<gene>
    <name evidence="2" type="ORF">ACFQDI_08995</name>
</gene>
<name>A0ABW0KQU7_9BACT</name>
<dbReference type="EMBL" id="JBHSMQ010000003">
    <property type="protein sequence ID" value="MFC5454987.1"/>
    <property type="molecule type" value="Genomic_DNA"/>
</dbReference>
<dbReference type="Gene3D" id="3.50.50.60">
    <property type="entry name" value="FAD/NAD(P)-binding domain"/>
    <property type="match status" value="1"/>
</dbReference>
<dbReference type="SUPFAM" id="SSF51905">
    <property type="entry name" value="FAD/NAD(P)-binding domain"/>
    <property type="match status" value="1"/>
</dbReference>
<dbReference type="Proteomes" id="UP001596052">
    <property type="component" value="Unassembled WGS sequence"/>
</dbReference>
<evidence type="ECO:0000313" key="2">
    <source>
        <dbReference type="EMBL" id="MFC5454987.1"/>
    </source>
</evidence>
<keyword evidence="3" id="KW-1185">Reference proteome</keyword>
<comment type="caution">
    <text evidence="2">The sequence shown here is derived from an EMBL/GenBank/DDBJ whole genome shotgun (WGS) entry which is preliminary data.</text>
</comment>
<dbReference type="PROSITE" id="PS51257">
    <property type="entry name" value="PROKAR_LIPOPROTEIN"/>
    <property type="match status" value="1"/>
</dbReference>
<dbReference type="Gene3D" id="3.30.70.1990">
    <property type="match status" value="1"/>
</dbReference>
<feature type="domain" description="Amine oxidase" evidence="1">
    <location>
        <begin position="14"/>
        <end position="364"/>
    </location>
</feature>